<evidence type="ECO:0000259" key="1">
    <source>
        <dbReference type="Pfam" id="PF01370"/>
    </source>
</evidence>
<dbReference type="RefSeq" id="WP_074816781.1">
    <property type="nucleotide sequence ID" value="NZ_FNTI01000001.1"/>
</dbReference>
<dbReference type="Gene3D" id="3.40.50.720">
    <property type="entry name" value="NAD(P)-binding Rossmann-like Domain"/>
    <property type="match status" value="1"/>
</dbReference>
<dbReference type="AlphaFoldDB" id="A0A1H4RS37"/>
<dbReference type="EMBL" id="FNTI01000001">
    <property type="protein sequence ID" value="SEC34723.1"/>
    <property type="molecule type" value="Genomic_DNA"/>
</dbReference>
<protein>
    <submittedName>
        <fullName evidence="2">Nucleoside-diphosphate-sugar epimerase</fullName>
    </submittedName>
</protein>
<dbReference type="InterPro" id="IPR036291">
    <property type="entry name" value="NAD(P)-bd_dom_sf"/>
</dbReference>
<proteinExistence type="predicted"/>
<sequence>MKILLTGGSSFTGLWFARSLAAAGHSVVAPLKGMIADYSGLRGERVAALKSVAEVAEGCPFGSAAFMNIASQGSFDLLCQHAARTGDYRNPEFDILGAVADNTQQLVEVLETLLTRGLAGVVLTGTVFEQDEGAGDAPLRAFSPYGLSKGLTWQYYRYLSQTRGFPLGKFVIPNPFGPFEEPRFCNYLIQTWFKGEVPTVRTPLYVRDNIHVDLLAASYAAFASIVPAQNGVIKLNPSFYVESQGAFANRFAAEMAPRLGIACPVTPLQQSEFTEPMVRLNTDRIDGEALGWKEAAAWDAEAEFYMARARR</sequence>
<gene>
    <name evidence="2" type="ORF">SAMN05444171_1201</name>
</gene>
<reference evidence="2 3" key="1">
    <citation type="submission" date="2016-10" db="EMBL/GenBank/DDBJ databases">
        <authorList>
            <person name="de Groot N.N."/>
        </authorList>
    </citation>
    <scope>NUCLEOTIDE SEQUENCE [LARGE SCALE GENOMIC DNA]</scope>
    <source>
        <strain evidence="2 3">GAS522</strain>
    </source>
</reference>
<dbReference type="Pfam" id="PF01370">
    <property type="entry name" value="Epimerase"/>
    <property type="match status" value="1"/>
</dbReference>
<feature type="domain" description="NAD-dependent epimerase/dehydratase" evidence="1">
    <location>
        <begin position="3"/>
        <end position="216"/>
    </location>
</feature>
<organism evidence="2 3">
    <name type="scientific">Bradyrhizobium lablabi</name>
    <dbReference type="NCBI Taxonomy" id="722472"/>
    <lineage>
        <taxon>Bacteria</taxon>
        <taxon>Pseudomonadati</taxon>
        <taxon>Pseudomonadota</taxon>
        <taxon>Alphaproteobacteria</taxon>
        <taxon>Hyphomicrobiales</taxon>
        <taxon>Nitrobacteraceae</taxon>
        <taxon>Bradyrhizobium</taxon>
    </lineage>
</organism>
<evidence type="ECO:0000313" key="2">
    <source>
        <dbReference type="EMBL" id="SEC34723.1"/>
    </source>
</evidence>
<dbReference type="Proteomes" id="UP000183208">
    <property type="component" value="Unassembled WGS sequence"/>
</dbReference>
<evidence type="ECO:0000313" key="3">
    <source>
        <dbReference type="Proteomes" id="UP000183208"/>
    </source>
</evidence>
<dbReference type="InterPro" id="IPR001509">
    <property type="entry name" value="Epimerase_deHydtase"/>
</dbReference>
<name>A0A1H4RS37_9BRAD</name>
<dbReference type="SUPFAM" id="SSF51735">
    <property type="entry name" value="NAD(P)-binding Rossmann-fold domains"/>
    <property type="match status" value="1"/>
</dbReference>
<accession>A0A1H4RS37</accession>
<dbReference type="OrthoDB" id="183072at2"/>